<dbReference type="InterPro" id="IPR028351">
    <property type="entry name" value="CyaE"/>
</dbReference>
<keyword evidence="6" id="KW-0472">Membrane</keyword>
<dbReference type="Pfam" id="PF02321">
    <property type="entry name" value="OEP"/>
    <property type="match status" value="2"/>
</dbReference>
<dbReference type="GO" id="GO:0015288">
    <property type="term" value="F:porin activity"/>
    <property type="evidence" value="ECO:0007669"/>
    <property type="project" value="TreeGrafter"/>
</dbReference>
<evidence type="ECO:0000256" key="6">
    <source>
        <dbReference type="ARBA" id="ARBA00023136"/>
    </source>
</evidence>
<dbReference type="Gene3D" id="1.20.1600.10">
    <property type="entry name" value="Outer membrane efflux proteins (OEP)"/>
    <property type="match status" value="1"/>
</dbReference>
<reference evidence="8 9" key="1">
    <citation type="journal article" date="2016" name="Nat. Commun.">
        <title>Thousands of microbial genomes shed light on interconnected biogeochemical processes in an aquifer system.</title>
        <authorList>
            <person name="Anantharaman K."/>
            <person name="Brown C.T."/>
            <person name="Hug L.A."/>
            <person name="Sharon I."/>
            <person name="Castelle C.J."/>
            <person name="Probst A.J."/>
            <person name="Thomas B.C."/>
            <person name="Singh A."/>
            <person name="Wilkins M.J."/>
            <person name="Karaoz U."/>
            <person name="Brodie E.L."/>
            <person name="Williams K.H."/>
            <person name="Hubbard S.S."/>
            <person name="Banfield J.F."/>
        </authorList>
    </citation>
    <scope>NUCLEOTIDE SEQUENCE [LARGE SCALE GENOMIC DNA]</scope>
</reference>
<comment type="similarity">
    <text evidence="2">Belongs to the outer membrane factor (OMF) (TC 1.B.17) family.</text>
</comment>
<accession>A0A1F4TK85</accession>
<keyword evidence="4" id="KW-1134">Transmembrane beta strand</keyword>
<comment type="caution">
    <text evidence="8">The sequence shown here is derived from an EMBL/GenBank/DDBJ whole genome shotgun (WGS) entry which is preliminary data.</text>
</comment>
<evidence type="ECO:0008006" key="10">
    <source>
        <dbReference type="Google" id="ProtNLM"/>
    </source>
</evidence>
<dbReference type="EMBL" id="MEUF01000066">
    <property type="protein sequence ID" value="OGC33141.1"/>
    <property type="molecule type" value="Genomic_DNA"/>
</dbReference>
<evidence type="ECO:0000256" key="7">
    <source>
        <dbReference type="ARBA" id="ARBA00023237"/>
    </source>
</evidence>
<dbReference type="PANTHER" id="PTHR30026:SF20">
    <property type="entry name" value="OUTER MEMBRANE PROTEIN TOLC"/>
    <property type="match status" value="1"/>
</dbReference>
<keyword evidence="7" id="KW-0998">Cell outer membrane</keyword>
<evidence type="ECO:0000313" key="8">
    <source>
        <dbReference type="EMBL" id="OGC33141.1"/>
    </source>
</evidence>
<sequence>MLTVPATALSLTDGISLALKNNPTVLASQKRVSAANAKLNQAIGSFLPTIKLDGSYQIGYTQPSIVEIEIPSALGGAATRNTYAFGTNENQHNKNLSASFNQPLFVGALFPGFRLAQKMADNAKEELQRVIFDVRYNVTQSYFGVLRAEKMVELAIDSEQMASSHLKQVKSMVAAGVATQADFLRAEVSMANAEVNYTKSKNALELARDALNNALGQDLETEIKMSGGENFRATLVQVPDYKQLLQTAYGYRPDWKQFQLTKQIYEETLNVSRTNYLPTAVLTGNVGDRLTEYPDYRSDVNSWAITGAVSWTIFDGLTTQNKISEAQANLEAIKAEEEKVRAGIALEVRDAYLTIKSAQEIIDSTLKAVQSAQESYKVSSLRFSSGVATNLEVIDAQVALTQAKVNHLQALYDLEIAKAKLNKTIGVELFKSGGQG</sequence>
<dbReference type="PIRSF" id="PIRSF001892">
    <property type="entry name" value="CyaE"/>
    <property type="match status" value="1"/>
</dbReference>
<dbReference type="Proteomes" id="UP000178951">
    <property type="component" value="Unassembled WGS sequence"/>
</dbReference>
<evidence type="ECO:0000313" key="9">
    <source>
        <dbReference type="Proteomes" id="UP000178951"/>
    </source>
</evidence>
<dbReference type="InterPro" id="IPR051906">
    <property type="entry name" value="TolC-like"/>
</dbReference>
<evidence type="ECO:0000256" key="5">
    <source>
        <dbReference type="ARBA" id="ARBA00022692"/>
    </source>
</evidence>
<evidence type="ECO:0000256" key="4">
    <source>
        <dbReference type="ARBA" id="ARBA00022452"/>
    </source>
</evidence>
<dbReference type="GO" id="GO:0009279">
    <property type="term" value="C:cell outer membrane"/>
    <property type="evidence" value="ECO:0007669"/>
    <property type="project" value="UniProtKB-SubCell"/>
</dbReference>
<dbReference type="GO" id="GO:1990281">
    <property type="term" value="C:efflux pump complex"/>
    <property type="evidence" value="ECO:0007669"/>
    <property type="project" value="TreeGrafter"/>
</dbReference>
<comment type="subcellular location">
    <subcellularLocation>
        <location evidence="1">Cell outer membrane</location>
    </subcellularLocation>
</comment>
<dbReference type="PANTHER" id="PTHR30026">
    <property type="entry name" value="OUTER MEMBRANE PROTEIN TOLC"/>
    <property type="match status" value="1"/>
</dbReference>
<dbReference type="GO" id="GO:0015562">
    <property type="term" value="F:efflux transmembrane transporter activity"/>
    <property type="evidence" value="ECO:0007669"/>
    <property type="project" value="InterPro"/>
</dbReference>
<keyword evidence="5" id="KW-0812">Transmembrane</keyword>
<dbReference type="AlphaFoldDB" id="A0A1F4TK85"/>
<evidence type="ECO:0000256" key="3">
    <source>
        <dbReference type="ARBA" id="ARBA00022448"/>
    </source>
</evidence>
<organism evidence="8 9">
    <name type="scientific">candidate division WOR-1 bacterium RIFOXYB2_FULL_48_7</name>
    <dbReference type="NCBI Taxonomy" id="1802583"/>
    <lineage>
        <taxon>Bacteria</taxon>
        <taxon>Bacillati</taxon>
        <taxon>Saganbacteria</taxon>
    </lineage>
</organism>
<dbReference type="STRING" id="1802583.A2311_01015"/>
<gene>
    <name evidence="8" type="ORF">A2311_01015</name>
</gene>
<evidence type="ECO:0000256" key="1">
    <source>
        <dbReference type="ARBA" id="ARBA00004442"/>
    </source>
</evidence>
<dbReference type="InterPro" id="IPR003423">
    <property type="entry name" value="OMP_efflux"/>
</dbReference>
<dbReference type="SUPFAM" id="SSF56954">
    <property type="entry name" value="Outer membrane efflux proteins (OEP)"/>
    <property type="match status" value="1"/>
</dbReference>
<protein>
    <recommendedName>
        <fullName evidence="10">Transporter</fullName>
    </recommendedName>
</protein>
<proteinExistence type="inferred from homology"/>
<evidence type="ECO:0000256" key="2">
    <source>
        <dbReference type="ARBA" id="ARBA00007613"/>
    </source>
</evidence>
<keyword evidence="3" id="KW-0813">Transport</keyword>
<name>A0A1F4TK85_UNCSA</name>